<dbReference type="InterPro" id="IPR051799">
    <property type="entry name" value="NADH_flavin_oxidoreductase"/>
</dbReference>
<dbReference type="Proteomes" id="UP000000268">
    <property type="component" value="Chromosome"/>
</dbReference>
<dbReference type="Pfam" id="PF00724">
    <property type="entry name" value="Oxidored_FMN"/>
    <property type="match status" value="1"/>
</dbReference>
<dbReference type="SUPFAM" id="SSF51395">
    <property type="entry name" value="FMN-linked oxidoreductases"/>
    <property type="match status" value="1"/>
</dbReference>
<dbReference type="AlphaFoldDB" id="B0C5J8"/>
<keyword evidence="5" id="KW-1185">Reference proteome</keyword>
<sequence>MTSDIIFQPLEWRNLTVKNRIFRSSISGRWDNYDGSGTQARINWEEQFAQGGVGAIISSYTPIHIEGRIVPNAAMIDSDDRIPFWKKVGETVHQHDCKFILQLSHSGRQRDIDGVENTVPDSFKPTPALSATTLSEQIHGFRCRQMTQTEIQQTVQRFADGAHRAREAGLDGVELHSSHGYLITQFLSSGINIRNDDYGGSLENRYRFLQEIVQAIRQTVGDDFHLQAKISAVDYNNVLPWERKGNTLSESIQVCQWLERDGVDALHISRGSTFPHPLLPAGPFPFKIATSTYDTMISSAPWRTLLNYFLFRSPLLQPFFKCIWNRLERHWQPPVKGDRLSSDSLSHLMQEHISTHEFQALLARYQGTVMEDAQAIKEQVNIPVICTGGFQQASFIRQAIEKGFCDGVTLARPLVANKDLAHQFQAGNDIPERPCTYCNQCLGSYLEYPLGCYERRRYYQRSITGADKAEQDKAAREAHDAMIQDAMRVYSPPPFSPAEQTA</sequence>
<name>B0C5J8_ACAM1</name>
<evidence type="ECO:0000259" key="3">
    <source>
        <dbReference type="Pfam" id="PF00724"/>
    </source>
</evidence>
<evidence type="ECO:0000256" key="2">
    <source>
        <dbReference type="ARBA" id="ARBA00023002"/>
    </source>
</evidence>
<reference evidence="4 5" key="1">
    <citation type="journal article" date="2008" name="Proc. Natl. Acad. Sci. U.S.A.">
        <title>Niche adaptation and genome expansion in the chlorophyll d-producing cyanobacterium Acaryochloris marina.</title>
        <authorList>
            <person name="Swingley W.D."/>
            <person name="Chen M."/>
            <person name="Cheung P.C."/>
            <person name="Conrad A.L."/>
            <person name="Dejesa L.C."/>
            <person name="Hao J."/>
            <person name="Honchak B.M."/>
            <person name="Karbach L.E."/>
            <person name="Kurdoglu A."/>
            <person name="Lahiri S."/>
            <person name="Mastrian S.D."/>
            <person name="Miyashita H."/>
            <person name="Page L."/>
            <person name="Ramakrishna P."/>
            <person name="Satoh S."/>
            <person name="Sattley W.M."/>
            <person name="Shimada Y."/>
            <person name="Taylor H.L."/>
            <person name="Tomo T."/>
            <person name="Tsuchiya T."/>
            <person name="Wang Z.T."/>
            <person name="Raymond J."/>
            <person name="Mimuro M."/>
            <person name="Blankenship R.E."/>
            <person name="Touchman J.W."/>
        </authorList>
    </citation>
    <scope>NUCLEOTIDE SEQUENCE [LARGE SCALE GENOMIC DNA]</scope>
    <source>
        <strain evidence="5">MBIC 11017</strain>
    </source>
</reference>
<organism evidence="4 5">
    <name type="scientific">Acaryochloris marina (strain MBIC 11017)</name>
    <dbReference type="NCBI Taxonomy" id="329726"/>
    <lineage>
        <taxon>Bacteria</taxon>
        <taxon>Bacillati</taxon>
        <taxon>Cyanobacteriota</taxon>
        <taxon>Cyanophyceae</taxon>
        <taxon>Acaryochloridales</taxon>
        <taxon>Acaryochloridaceae</taxon>
        <taxon>Acaryochloris</taxon>
    </lineage>
</organism>
<accession>B0C5J8</accession>
<dbReference type="STRING" id="329726.AM1_2566"/>
<keyword evidence="2" id="KW-0560">Oxidoreductase</keyword>
<gene>
    <name evidence="4" type="ordered locus">AM1_2566</name>
</gene>
<dbReference type="eggNOG" id="COG1902">
    <property type="taxonomic scope" value="Bacteria"/>
</dbReference>
<dbReference type="Gene3D" id="3.20.20.70">
    <property type="entry name" value="Aldolase class I"/>
    <property type="match status" value="1"/>
</dbReference>
<proteinExistence type="predicted"/>
<evidence type="ECO:0000313" key="4">
    <source>
        <dbReference type="EMBL" id="ABW27574.1"/>
    </source>
</evidence>
<evidence type="ECO:0000313" key="5">
    <source>
        <dbReference type="Proteomes" id="UP000000268"/>
    </source>
</evidence>
<feature type="domain" description="NADH:flavin oxidoreductase/NADH oxidase N-terminal" evidence="3">
    <location>
        <begin position="6"/>
        <end position="272"/>
    </location>
</feature>
<dbReference type="InterPro" id="IPR001155">
    <property type="entry name" value="OxRdtase_FMN_N"/>
</dbReference>
<dbReference type="InterPro" id="IPR013785">
    <property type="entry name" value="Aldolase_TIM"/>
</dbReference>
<evidence type="ECO:0000256" key="1">
    <source>
        <dbReference type="ARBA" id="ARBA00022630"/>
    </source>
</evidence>
<dbReference type="PANTHER" id="PTHR43656:SF2">
    <property type="entry name" value="BINDING OXIDOREDUCTASE, PUTATIVE (AFU_ORTHOLOGUE AFUA_2G08260)-RELATED"/>
    <property type="match status" value="1"/>
</dbReference>
<dbReference type="HOGENOM" id="CLU_012153_2_3_3"/>
<dbReference type="OrthoDB" id="9772736at2"/>
<dbReference type="PANTHER" id="PTHR43656">
    <property type="entry name" value="BINDING OXIDOREDUCTASE, PUTATIVE (AFU_ORTHOLOGUE AFUA_2G08260)-RELATED"/>
    <property type="match status" value="1"/>
</dbReference>
<dbReference type="CDD" id="cd02803">
    <property type="entry name" value="OYE_like_FMN_family"/>
    <property type="match status" value="1"/>
</dbReference>
<dbReference type="GO" id="GO:0010181">
    <property type="term" value="F:FMN binding"/>
    <property type="evidence" value="ECO:0007669"/>
    <property type="project" value="InterPro"/>
</dbReference>
<keyword evidence="1" id="KW-0285">Flavoprotein</keyword>
<dbReference type="KEGG" id="amr:AM1_2566"/>
<dbReference type="RefSeq" id="WP_012163031.1">
    <property type="nucleotide sequence ID" value="NC_009925.1"/>
</dbReference>
<dbReference type="EMBL" id="CP000828">
    <property type="protein sequence ID" value="ABW27574.1"/>
    <property type="molecule type" value="Genomic_DNA"/>
</dbReference>
<dbReference type="GO" id="GO:0016491">
    <property type="term" value="F:oxidoreductase activity"/>
    <property type="evidence" value="ECO:0007669"/>
    <property type="project" value="UniProtKB-KW"/>
</dbReference>
<protein>
    <submittedName>
        <fullName evidence="4">NADH-flavin oxidoreductase/NADH oxidase</fullName>
    </submittedName>
</protein>